<accession>A0A2K3K0M1</accession>
<gene>
    <name evidence="2" type="ORF">L195_g059878</name>
</gene>
<dbReference type="PANTHER" id="PTHR46929:SF4">
    <property type="entry name" value="MYB_SANT-LIKE DOMAIN-CONTAINING PROTEIN"/>
    <property type="match status" value="1"/>
</dbReference>
<dbReference type="AlphaFoldDB" id="A0A2K3K0M1"/>
<dbReference type="Pfam" id="PF12776">
    <property type="entry name" value="Myb_DNA-bind_3"/>
    <property type="match status" value="1"/>
</dbReference>
<protein>
    <recommendedName>
        <fullName evidence="1">Myb/SANT-like domain-containing protein</fullName>
    </recommendedName>
</protein>
<dbReference type="Proteomes" id="UP000236291">
    <property type="component" value="Unassembled WGS sequence"/>
</dbReference>
<evidence type="ECO:0000313" key="2">
    <source>
        <dbReference type="EMBL" id="PNX59818.1"/>
    </source>
</evidence>
<dbReference type="STRING" id="57577.A0A2K3K0M1"/>
<dbReference type="InterPro" id="IPR024752">
    <property type="entry name" value="Myb/SANT-like_dom"/>
</dbReference>
<name>A0A2K3K0M1_TRIPR</name>
<feature type="domain" description="Myb/SANT-like" evidence="1">
    <location>
        <begin position="2"/>
        <end position="90"/>
    </location>
</feature>
<reference evidence="2 3" key="2">
    <citation type="journal article" date="2017" name="Front. Plant Sci.">
        <title>Gene Classification and Mining of Molecular Markers Useful in Red Clover (Trifolium pratense) Breeding.</title>
        <authorList>
            <person name="Istvanek J."/>
            <person name="Dluhosova J."/>
            <person name="Dluhos P."/>
            <person name="Patkova L."/>
            <person name="Nedelnik J."/>
            <person name="Repkova J."/>
        </authorList>
    </citation>
    <scope>NUCLEOTIDE SEQUENCE [LARGE SCALE GENOMIC DNA]</scope>
    <source>
        <strain evidence="3">cv. Tatra</strain>
        <tissue evidence="2">Young leaves</tissue>
    </source>
</reference>
<organism evidence="2 3">
    <name type="scientific">Trifolium pratense</name>
    <name type="common">Red clover</name>
    <dbReference type="NCBI Taxonomy" id="57577"/>
    <lineage>
        <taxon>Eukaryota</taxon>
        <taxon>Viridiplantae</taxon>
        <taxon>Streptophyta</taxon>
        <taxon>Embryophyta</taxon>
        <taxon>Tracheophyta</taxon>
        <taxon>Spermatophyta</taxon>
        <taxon>Magnoliopsida</taxon>
        <taxon>eudicotyledons</taxon>
        <taxon>Gunneridae</taxon>
        <taxon>Pentapetalae</taxon>
        <taxon>rosids</taxon>
        <taxon>fabids</taxon>
        <taxon>Fabales</taxon>
        <taxon>Fabaceae</taxon>
        <taxon>Papilionoideae</taxon>
        <taxon>50 kb inversion clade</taxon>
        <taxon>NPAAA clade</taxon>
        <taxon>Hologalegina</taxon>
        <taxon>IRL clade</taxon>
        <taxon>Trifolieae</taxon>
        <taxon>Trifolium</taxon>
    </lineage>
</organism>
<proteinExistence type="predicted"/>
<evidence type="ECO:0000259" key="1">
    <source>
        <dbReference type="Pfam" id="PF12776"/>
    </source>
</evidence>
<feature type="non-terminal residue" evidence="2">
    <location>
        <position position="125"/>
    </location>
</feature>
<comment type="caution">
    <text evidence="2">The sequence shown here is derived from an EMBL/GenBank/DDBJ whole genome shotgun (WGS) entry which is preliminary data.</text>
</comment>
<dbReference type="PANTHER" id="PTHR46929">
    <property type="entry name" value="EXPRESSED PROTEIN"/>
    <property type="match status" value="1"/>
</dbReference>
<evidence type="ECO:0000313" key="3">
    <source>
        <dbReference type="Proteomes" id="UP000236291"/>
    </source>
</evidence>
<sequence length="125" mass="14484">MDLALLNALTEEAHKGNRHDGSWTSEAYNNVVELLRNTIGGHITKQHIKNRMKTLKENFGEAYDLFNSLSGFAWDPITRKFDAEEEVWDALIKEKPHAVKWKRMCIKNYDMMKDLFGVDRAKGKT</sequence>
<dbReference type="EMBL" id="ASHM01133744">
    <property type="protein sequence ID" value="PNX59818.1"/>
    <property type="molecule type" value="Genomic_DNA"/>
</dbReference>
<reference evidence="2 3" key="1">
    <citation type="journal article" date="2014" name="Am. J. Bot.">
        <title>Genome assembly and annotation for red clover (Trifolium pratense; Fabaceae).</title>
        <authorList>
            <person name="Istvanek J."/>
            <person name="Jaros M."/>
            <person name="Krenek A."/>
            <person name="Repkova J."/>
        </authorList>
    </citation>
    <scope>NUCLEOTIDE SEQUENCE [LARGE SCALE GENOMIC DNA]</scope>
    <source>
        <strain evidence="3">cv. Tatra</strain>
        <tissue evidence="2">Young leaves</tissue>
    </source>
</reference>